<protein>
    <submittedName>
        <fullName evidence="1">Uncharacterized protein</fullName>
    </submittedName>
</protein>
<keyword evidence="2" id="KW-1185">Reference proteome</keyword>
<evidence type="ECO:0000313" key="1">
    <source>
        <dbReference type="EMBL" id="MFD1251063.1"/>
    </source>
</evidence>
<sequence>MKTVAFFEVCDENELPMLATDWQDCLGELLVRQQDKGVTDLRHEISGARNYARIYSHNDSLHLVLAREREEPPSSLDEDSGDILDEETEANRPWVEISVMSFLPDTNIFGLVLGAQGSPRAGALADWINTDGELFDDLISVRPYTADKLVGMLQDGSSEARMVSLRLDSHQIKQGDIDPNGGLYSATQRLGRDLDIGTEVDVEVILRVRGRSSSASEGTRGYLADLGRALVGRSISGGQVELVDFEPESVTDRELVDLVKHRMATKETVSVMDDEGHQVRIPSAISAISRAADRLQIVAD</sequence>
<name>A0ABW3W968_9ACTN</name>
<reference evidence="2" key="1">
    <citation type="journal article" date="2019" name="Int. J. Syst. Evol. Microbiol.">
        <title>The Global Catalogue of Microorganisms (GCM) 10K type strain sequencing project: providing services to taxonomists for standard genome sequencing and annotation.</title>
        <authorList>
            <consortium name="The Broad Institute Genomics Platform"/>
            <consortium name="The Broad Institute Genome Sequencing Center for Infectious Disease"/>
            <person name="Wu L."/>
            <person name="Ma J."/>
        </authorList>
    </citation>
    <scope>NUCLEOTIDE SEQUENCE [LARGE SCALE GENOMIC DNA]</scope>
    <source>
        <strain evidence="2">CCUG 52478</strain>
    </source>
</reference>
<dbReference type="RefSeq" id="WP_367918201.1">
    <property type="nucleotide sequence ID" value="NZ_BAABAC010000007.1"/>
</dbReference>
<gene>
    <name evidence="1" type="ORF">ACFQ3F_24950</name>
</gene>
<evidence type="ECO:0000313" key="2">
    <source>
        <dbReference type="Proteomes" id="UP001597229"/>
    </source>
</evidence>
<accession>A0ABW3W968</accession>
<organism evidence="1 2">
    <name type="scientific">Nocardioides ginsengisoli</name>
    <dbReference type="NCBI Taxonomy" id="363868"/>
    <lineage>
        <taxon>Bacteria</taxon>
        <taxon>Bacillati</taxon>
        <taxon>Actinomycetota</taxon>
        <taxon>Actinomycetes</taxon>
        <taxon>Propionibacteriales</taxon>
        <taxon>Nocardioidaceae</taxon>
        <taxon>Nocardioides</taxon>
    </lineage>
</organism>
<proteinExistence type="predicted"/>
<dbReference type="EMBL" id="JBHTLX010000033">
    <property type="protein sequence ID" value="MFD1251063.1"/>
    <property type="molecule type" value="Genomic_DNA"/>
</dbReference>
<dbReference type="Proteomes" id="UP001597229">
    <property type="component" value="Unassembled WGS sequence"/>
</dbReference>
<comment type="caution">
    <text evidence="1">The sequence shown here is derived from an EMBL/GenBank/DDBJ whole genome shotgun (WGS) entry which is preliminary data.</text>
</comment>